<dbReference type="RefSeq" id="WP_227179335.1">
    <property type="nucleotide sequence ID" value="NZ_JAJBZT010000002.1"/>
</dbReference>
<keyword evidence="4" id="KW-0812">Transmembrane</keyword>
<dbReference type="PANTHER" id="PTHR32089">
    <property type="entry name" value="METHYL-ACCEPTING CHEMOTAXIS PROTEIN MCPB"/>
    <property type="match status" value="1"/>
</dbReference>
<name>A0ABS8D496_9NEIS</name>
<dbReference type="Pfam" id="PF00672">
    <property type="entry name" value="HAMP"/>
    <property type="match status" value="1"/>
</dbReference>
<dbReference type="InterPro" id="IPR003660">
    <property type="entry name" value="HAMP_dom"/>
</dbReference>
<accession>A0ABS8D496</accession>
<dbReference type="PROSITE" id="PS50885">
    <property type="entry name" value="HAMP"/>
    <property type="match status" value="1"/>
</dbReference>
<dbReference type="Gene3D" id="3.30.450.20">
    <property type="entry name" value="PAS domain"/>
    <property type="match status" value="2"/>
</dbReference>
<feature type="domain" description="Methyl-accepting transducer" evidence="5">
    <location>
        <begin position="420"/>
        <end position="656"/>
    </location>
</feature>
<dbReference type="Gene3D" id="1.10.287.950">
    <property type="entry name" value="Methyl-accepting chemotaxis protein"/>
    <property type="match status" value="1"/>
</dbReference>
<dbReference type="EMBL" id="JAJBZT010000002">
    <property type="protein sequence ID" value="MCB6183008.1"/>
    <property type="molecule type" value="Genomic_DNA"/>
</dbReference>
<comment type="caution">
    <text evidence="7">The sequence shown here is derived from an EMBL/GenBank/DDBJ whole genome shotgun (WGS) entry which is preliminary data.</text>
</comment>
<keyword evidence="4" id="KW-1133">Transmembrane helix</keyword>
<dbReference type="CDD" id="cd12913">
    <property type="entry name" value="PDC1_MCP_like"/>
    <property type="match status" value="1"/>
</dbReference>
<keyword evidence="1 3" id="KW-0807">Transducer</keyword>
<evidence type="ECO:0000256" key="1">
    <source>
        <dbReference type="ARBA" id="ARBA00023224"/>
    </source>
</evidence>
<evidence type="ECO:0000259" key="5">
    <source>
        <dbReference type="PROSITE" id="PS50111"/>
    </source>
</evidence>
<dbReference type="SMART" id="SM00304">
    <property type="entry name" value="HAMP"/>
    <property type="match status" value="2"/>
</dbReference>
<proteinExistence type="inferred from homology"/>
<dbReference type="CDD" id="cd11386">
    <property type="entry name" value="MCP_signal"/>
    <property type="match status" value="1"/>
</dbReference>
<dbReference type="Proteomes" id="UP001165395">
    <property type="component" value="Unassembled WGS sequence"/>
</dbReference>
<dbReference type="SMART" id="SM00283">
    <property type="entry name" value="MA"/>
    <property type="match status" value="1"/>
</dbReference>
<evidence type="ECO:0000313" key="8">
    <source>
        <dbReference type="Proteomes" id="UP001165395"/>
    </source>
</evidence>
<dbReference type="Pfam" id="PF00015">
    <property type="entry name" value="MCPsignal"/>
    <property type="match status" value="1"/>
</dbReference>
<dbReference type="SUPFAM" id="SSF58104">
    <property type="entry name" value="Methyl-accepting chemotaxis protein (MCP) signaling domain"/>
    <property type="match status" value="1"/>
</dbReference>
<dbReference type="CDD" id="cd06225">
    <property type="entry name" value="HAMP"/>
    <property type="match status" value="1"/>
</dbReference>
<feature type="domain" description="HAMP" evidence="6">
    <location>
        <begin position="361"/>
        <end position="415"/>
    </location>
</feature>
<feature type="transmembrane region" description="Helical" evidence="4">
    <location>
        <begin position="340"/>
        <end position="360"/>
    </location>
</feature>
<dbReference type="PANTHER" id="PTHR32089:SF112">
    <property type="entry name" value="LYSOZYME-LIKE PROTEIN-RELATED"/>
    <property type="match status" value="1"/>
</dbReference>
<organism evidence="7 8">
    <name type="scientific">Leeia speluncae</name>
    <dbReference type="NCBI Taxonomy" id="2884804"/>
    <lineage>
        <taxon>Bacteria</taxon>
        <taxon>Pseudomonadati</taxon>
        <taxon>Pseudomonadota</taxon>
        <taxon>Betaproteobacteria</taxon>
        <taxon>Neisseriales</taxon>
        <taxon>Leeiaceae</taxon>
        <taxon>Leeia</taxon>
    </lineage>
</organism>
<keyword evidence="4" id="KW-0472">Membrane</keyword>
<evidence type="ECO:0000256" key="3">
    <source>
        <dbReference type="PROSITE-ProRule" id="PRU00284"/>
    </source>
</evidence>
<evidence type="ECO:0000259" key="6">
    <source>
        <dbReference type="PROSITE" id="PS50885"/>
    </source>
</evidence>
<evidence type="ECO:0000256" key="2">
    <source>
        <dbReference type="ARBA" id="ARBA00029447"/>
    </source>
</evidence>
<dbReference type="PROSITE" id="PS50111">
    <property type="entry name" value="CHEMOTAXIS_TRANSDUC_2"/>
    <property type="match status" value="1"/>
</dbReference>
<evidence type="ECO:0000313" key="7">
    <source>
        <dbReference type="EMBL" id="MCB6183008.1"/>
    </source>
</evidence>
<evidence type="ECO:0000256" key="4">
    <source>
        <dbReference type="SAM" id="Phobius"/>
    </source>
</evidence>
<dbReference type="CDD" id="cd18774">
    <property type="entry name" value="PDC2_HK_sensor"/>
    <property type="match status" value="1"/>
</dbReference>
<reference evidence="7" key="1">
    <citation type="submission" date="2021-10" db="EMBL/GenBank/DDBJ databases">
        <title>The complete genome sequence of Leeia sp. TBRC 13508.</title>
        <authorList>
            <person name="Charoenyingcharoen P."/>
            <person name="Yukphan P."/>
        </authorList>
    </citation>
    <scope>NUCLEOTIDE SEQUENCE</scope>
    <source>
        <strain evidence="7">TBRC 13508</strain>
    </source>
</reference>
<protein>
    <submittedName>
        <fullName evidence="7">Methyl-accepting chemotaxis protein</fullName>
    </submittedName>
</protein>
<dbReference type="InterPro" id="IPR004089">
    <property type="entry name" value="MCPsignal_dom"/>
</dbReference>
<keyword evidence="8" id="KW-1185">Reference proteome</keyword>
<sequence length="692" mass="74290">MSMKNWSLRSKVLIAASVAIAAGFAGTLTLIGSSVYESARESGLQRAKDQADAYTHQVEGVLQSGFLVAKDLVSTAQGLQANQMADRKTMDHIIIQKLNNFTDGVGMWMLWEPNAFDAKDDEFRLDWPIHDPTGRYMPYMTKGGADGKAKQDTMNDPAHQKAFESFRDHPQDFVPAYETEAGWGDFYIVPKKRNKDTITDPYPYDVQGKQVIESSFAVPIHDKDGKFQGVGAVDMSLDTLQSLVGSYHPMGTGFVSLISQGGIIAVSNNPKERGQQVKKASLPAGTLEAIAAGKGLDVEMDNQLQVWRAVKVGDSGQNWALGVHIPMDTILENARKTRNAAILVGSLAGIGIIVMLAILLSRLTQPLSVLAKAMEGLTDGHGDLTRRLEISSNDEIGRTAKAFNRLMDSLRQMFIDVREQSHAVGEAAVRLHHSAQQVKHGSAQQAEAATSTAASVEEVTVSIQYIADTTRDFENSAAETGKATSAGEQLVREVAAEIGQINQSINIMADTMSKLGVQSQQVDTIVQVIKDIAEQTNLLALNAAIEAARAGEMGRGFAVVADEVRKLAARTSQATIEIGTIVSGIRGEIQNASTSMQSTREQVDQGVALSDKAAAAISTVHGETSKLIHGVSDIANATKEQAAASTDIAQNIEQISSMVQQNSNAVDEVADSVAQLEALSSSLQSIISRFKL</sequence>
<comment type="similarity">
    <text evidence="2">Belongs to the methyl-accepting chemotaxis (MCP) protein family.</text>
</comment>
<gene>
    <name evidence="7" type="ORF">LIN78_05530</name>
</gene>